<evidence type="ECO:0000313" key="6">
    <source>
        <dbReference type="Proteomes" id="UP001179952"/>
    </source>
</evidence>
<feature type="transmembrane region" description="Helical" evidence="4">
    <location>
        <begin position="119"/>
        <end position="137"/>
    </location>
</feature>
<dbReference type="AlphaFoldDB" id="A0AAV9B2G7"/>
<feature type="transmembrane region" description="Helical" evidence="4">
    <location>
        <begin position="46"/>
        <end position="75"/>
    </location>
</feature>
<accession>A0AAV9B2G7</accession>
<evidence type="ECO:0008006" key="7">
    <source>
        <dbReference type="Google" id="ProtNLM"/>
    </source>
</evidence>
<evidence type="ECO:0000256" key="2">
    <source>
        <dbReference type="ARBA" id="ARBA00023136"/>
    </source>
</evidence>
<dbReference type="PANTHER" id="PTHR31234">
    <property type="entry name" value="LATE EMBRYOGENESIS ABUNDANT (LEA) HYDROXYPROLINE-RICH GLYCOPROTEIN FAMILY"/>
    <property type="match status" value="1"/>
</dbReference>
<comment type="caution">
    <text evidence="5">The sequence shown here is derived from an EMBL/GenBank/DDBJ whole genome shotgun (WGS) entry which is preliminary data.</text>
</comment>
<gene>
    <name evidence="5" type="ORF">QJS04_geneDACA004273</name>
</gene>
<keyword evidence="2 4" id="KW-0472">Membrane</keyword>
<keyword evidence="4" id="KW-0812">Transmembrane</keyword>
<organism evidence="5 6">
    <name type="scientific">Acorus gramineus</name>
    <name type="common">Dwarf sweet flag</name>
    <dbReference type="NCBI Taxonomy" id="55184"/>
    <lineage>
        <taxon>Eukaryota</taxon>
        <taxon>Viridiplantae</taxon>
        <taxon>Streptophyta</taxon>
        <taxon>Embryophyta</taxon>
        <taxon>Tracheophyta</taxon>
        <taxon>Spermatophyta</taxon>
        <taxon>Magnoliopsida</taxon>
        <taxon>Liliopsida</taxon>
        <taxon>Acoraceae</taxon>
        <taxon>Acorus</taxon>
    </lineage>
</organism>
<dbReference type="GO" id="GO:0005886">
    <property type="term" value="C:plasma membrane"/>
    <property type="evidence" value="ECO:0007669"/>
    <property type="project" value="TreeGrafter"/>
</dbReference>
<dbReference type="GO" id="GO:0098542">
    <property type="term" value="P:defense response to other organism"/>
    <property type="evidence" value="ECO:0007669"/>
    <property type="project" value="InterPro"/>
</dbReference>
<evidence type="ECO:0000313" key="5">
    <source>
        <dbReference type="EMBL" id="KAK1270870.1"/>
    </source>
</evidence>
<feature type="compositionally biased region" description="Basic residues" evidence="3">
    <location>
        <begin position="22"/>
        <end position="31"/>
    </location>
</feature>
<dbReference type="EMBL" id="JAUJYN010000005">
    <property type="protein sequence ID" value="KAK1270870.1"/>
    <property type="molecule type" value="Genomic_DNA"/>
</dbReference>
<evidence type="ECO:0000256" key="3">
    <source>
        <dbReference type="SAM" id="MobiDB-lite"/>
    </source>
</evidence>
<comment type="subcellular location">
    <subcellularLocation>
        <location evidence="1">Membrane</location>
    </subcellularLocation>
</comment>
<reference evidence="5" key="1">
    <citation type="journal article" date="2023" name="Nat. Commun.">
        <title>Diploid and tetraploid genomes of Acorus and the evolution of monocots.</title>
        <authorList>
            <person name="Ma L."/>
            <person name="Liu K.W."/>
            <person name="Li Z."/>
            <person name="Hsiao Y.Y."/>
            <person name="Qi Y."/>
            <person name="Fu T."/>
            <person name="Tang G.D."/>
            <person name="Zhang D."/>
            <person name="Sun W.H."/>
            <person name="Liu D.K."/>
            <person name="Li Y."/>
            <person name="Chen G.Z."/>
            <person name="Liu X.D."/>
            <person name="Liao X.Y."/>
            <person name="Jiang Y.T."/>
            <person name="Yu X."/>
            <person name="Hao Y."/>
            <person name="Huang J."/>
            <person name="Zhao X.W."/>
            <person name="Ke S."/>
            <person name="Chen Y.Y."/>
            <person name="Wu W.L."/>
            <person name="Hsu J.L."/>
            <person name="Lin Y.F."/>
            <person name="Huang M.D."/>
            <person name="Li C.Y."/>
            <person name="Huang L."/>
            <person name="Wang Z.W."/>
            <person name="Zhao X."/>
            <person name="Zhong W.Y."/>
            <person name="Peng D.H."/>
            <person name="Ahmad S."/>
            <person name="Lan S."/>
            <person name="Zhang J.S."/>
            <person name="Tsai W.C."/>
            <person name="Van de Peer Y."/>
            <person name="Liu Z.J."/>
        </authorList>
    </citation>
    <scope>NUCLEOTIDE SEQUENCE</scope>
    <source>
        <strain evidence="5">SCP</strain>
    </source>
</reference>
<dbReference type="PANTHER" id="PTHR31234:SF42">
    <property type="entry name" value="LATE EMBRYOGENESIS ABUNDANT (LEA) HYDROXYPROLINE-RICH GLYCOPROTEIN FAMILY"/>
    <property type="match status" value="1"/>
</dbReference>
<reference evidence="5" key="2">
    <citation type="submission" date="2023-06" db="EMBL/GenBank/DDBJ databases">
        <authorList>
            <person name="Ma L."/>
            <person name="Liu K.-W."/>
            <person name="Li Z."/>
            <person name="Hsiao Y.-Y."/>
            <person name="Qi Y."/>
            <person name="Fu T."/>
            <person name="Tang G."/>
            <person name="Zhang D."/>
            <person name="Sun W.-H."/>
            <person name="Liu D.-K."/>
            <person name="Li Y."/>
            <person name="Chen G.-Z."/>
            <person name="Liu X.-D."/>
            <person name="Liao X.-Y."/>
            <person name="Jiang Y.-T."/>
            <person name="Yu X."/>
            <person name="Hao Y."/>
            <person name="Huang J."/>
            <person name="Zhao X.-W."/>
            <person name="Ke S."/>
            <person name="Chen Y.-Y."/>
            <person name="Wu W.-L."/>
            <person name="Hsu J.-L."/>
            <person name="Lin Y.-F."/>
            <person name="Huang M.-D."/>
            <person name="Li C.-Y."/>
            <person name="Huang L."/>
            <person name="Wang Z.-W."/>
            <person name="Zhao X."/>
            <person name="Zhong W.-Y."/>
            <person name="Peng D.-H."/>
            <person name="Ahmad S."/>
            <person name="Lan S."/>
            <person name="Zhang J.-S."/>
            <person name="Tsai W.-C."/>
            <person name="Van De Peer Y."/>
            <person name="Liu Z.-J."/>
        </authorList>
    </citation>
    <scope>NUCLEOTIDE SEQUENCE</scope>
    <source>
        <strain evidence="5">SCP</strain>
        <tissue evidence="5">Leaves</tissue>
    </source>
</reference>
<keyword evidence="4" id="KW-1133">Transmembrane helix</keyword>
<sequence>MHNDRQNQHHPQQQNQPPLPHPSRHHGSPPLRYHLKTRQTRHTNPLVWFTGVFCTLFWVVVILGGLLVLIVYLVFRPRSPHLDVPTVTLNSAYLDTGSLLNADLTILANFSNPNKKVDIVFTYVVFDLYFGGALIATRAVEPFAERRGTSQLKSVHMVTSEVALGTVDVGTYNKEMASGRFGFTLMGRFKTTSLLGRFMHYTYWLHGTCRFVVGGPPSGVLMVGACRTRR</sequence>
<keyword evidence="6" id="KW-1185">Reference proteome</keyword>
<evidence type="ECO:0000256" key="1">
    <source>
        <dbReference type="ARBA" id="ARBA00004370"/>
    </source>
</evidence>
<feature type="region of interest" description="Disordered" evidence="3">
    <location>
        <begin position="1"/>
        <end position="31"/>
    </location>
</feature>
<evidence type="ECO:0000256" key="4">
    <source>
        <dbReference type="SAM" id="Phobius"/>
    </source>
</evidence>
<name>A0AAV9B2G7_ACOGR</name>
<dbReference type="InterPro" id="IPR044839">
    <property type="entry name" value="NDR1-like"/>
</dbReference>
<protein>
    <recommendedName>
        <fullName evidence="7">Late embryogenesis abundant protein LEA-2 subgroup domain-containing protein</fullName>
    </recommendedName>
</protein>
<proteinExistence type="predicted"/>
<dbReference type="Proteomes" id="UP001179952">
    <property type="component" value="Unassembled WGS sequence"/>
</dbReference>